<dbReference type="AlphaFoldDB" id="A0AAD5TKD2"/>
<sequence>MQEDVARGPPATGDRRELESEIETLQTDICDYLNRLPEQLLASDRAIQTMTKEFISLGVIAVTPSENMQTDLSGGRGRSRARSTVAGTHYEVTTERRQQSSIRKPTRVTGEKIESKILRAARVDSPHEDSPTPAYPYRSRSTPFLFAGDTIFLQSPPLAPYAYDLAMCVAPLTDYHVDASISVRMLDRSRPATSTHITFFLPRNTPVRAVSLHDAMENMVDGRLLKIQWERKDVRREEEGKTYFLERALDKAYTCLAKINWPEE</sequence>
<comment type="caution">
    <text evidence="1">The sequence shown here is derived from an EMBL/GenBank/DDBJ whole genome shotgun (WGS) entry which is preliminary data.</text>
</comment>
<organism evidence="1 2">
    <name type="scientific">Geranomyces variabilis</name>
    <dbReference type="NCBI Taxonomy" id="109894"/>
    <lineage>
        <taxon>Eukaryota</taxon>
        <taxon>Fungi</taxon>
        <taxon>Fungi incertae sedis</taxon>
        <taxon>Chytridiomycota</taxon>
        <taxon>Chytridiomycota incertae sedis</taxon>
        <taxon>Chytridiomycetes</taxon>
        <taxon>Spizellomycetales</taxon>
        <taxon>Powellomycetaceae</taxon>
        <taxon>Geranomyces</taxon>
    </lineage>
</organism>
<evidence type="ECO:0000313" key="1">
    <source>
        <dbReference type="EMBL" id="KAJ3178219.1"/>
    </source>
</evidence>
<reference evidence="1" key="1">
    <citation type="submission" date="2020-05" db="EMBL/GenBank/DDBJ databases">
        <title>Phylogenomic resolution of chytrid fungi.</title>
        <authorList>
            <person name="Stajich J.E."/>
            <person name="Amses K."/>
            <person name="Simmons R."/>
            <person name="Seto K."/>
            <person name="Myers J."/>
            <person name="Bonds A."/>
            <person name="Quandt C.A."/>
            <person name="Barry K."/>
            <person name="Liu P."/>
            <person name="Grigoriev I."/>
            <person name="Longcore J.E."/>
            <person name="James T.Y."/>
        </authorList>
    </citation>
    <scope>NUCLEOTIDE SEQUENCE</scope>
    <source>
        <strain evidence="1">JEL0379</strain>
    </source>
</reference>
<accession>A0AAD5TKD2</accession>
<dbReference type="Proteomes" id="UP001212152">
    <property type="component" value="Unassembled WGS sequence"/>
</dbReference>
<proteinExistence type="predicted"/>
<gene>
    <name evidence="1" type="ORF">HDU87_003771</name>
</gene>
<evidence type="ECO:0000313" key="2">
    <source>
        <dbReference type="Proteomes" id="UP001212152"/>
    </source>
</evidence>
<dbReference type="EMBL" id="JADGJQ010000028">
    <property type="protein sequence ID" value="KAJ3178219.1"/>
    <property type="molecule type" value="Genomic_DNA"/>
</dbReference>
<keyword evidence="2" id="KW-1185">Reference proteome</keyword>
<protein>
    <submittedName>
        <fullName evidence="1">Uncharacterized protein</fullName>
    </submittedName>
</protein>
<name>A0AAD5TKD2_9FUNG</name>